<dbReference type="Gene3D" id="2.40.50.140">
    <property type="entry name" value="Nucleic acid-binding proteins"/>
    <property type="match status" value="1"/>
</dbReference>
<dbReference type="EMBL" id="CACTIH010007283">
    <property type="protein sequence ID" value="CAA3007720.1"/>
    <property type="molecule type" value="Genomic_DNA"/>
</dbReference>
<sequence length="115" mass="12690">MDSFLLDTASALRAFIKCNNIATAVKMEAIIAAAGGVEVVRWWWIDKLAAAVAGECRELQVSAVSWARPANAEARIVKLRSNCFIVFVPKFGIEGPVYLMPGADKMVEWFIDEQN</sequence>
<dbReference type="GO" id="GO:0004527">
    <property type="term" value="F:exonuclease activity"/>
    <property type="evidence" value="ECO:0007669"/>
    <property type="project" value="UniProtKB-KW"/>
</dbReference>
<accession>A0A8S0TP09</accession>
<dbReference type="Pfam" id="PF17215">
    <property type="entry name" value="Rrp44_S1"/>
    <property type="match status" value="1"/>
</dbReference>
<keyword evidence="2" id="KW-0269">Exonuclease</keyword>
<dbReference type="Proteomes" id="UP000594638">
    <property type="component" value="Unassembled WGS sequence"/>
</dbReference>
<comment type="caution">
    <text evidence="2">The sequence shown here is derived from an EMBL/GenBank/DDBJ whole genome shotgun (WGS) entry which is preliminary data.</text>
</comment>
<evidence type="ECO:0000313" key="3">
    <source>
        <dbReference type="Proteomes" id="UP000594638"/>
    </source>
</evidence>
<proteinExistence type="predicted"/>
<dbReference type="InterPro" id="IPR012340">
    <property type="entry name" value="NA-bd_OB-fold"/>
</dbReference>
<evidence type="ECO:0000259" key="1">
    <source>
        <dbReference type="Pfam" id="PF17215"/>
    </source>
</evidence>
<dbReference type="OrthoDB" id="372421at2759"/>
<dbReference type="AlphaFoldDB" id="A0A8S0TP09"/>
<reference evidence="2 3" key="1">
    <citation type="submission" date="2019-12" db="EMBL/GenBank/DDBJ databases">
        <authorList>
            <person name="Alioto T."/>
            <person name="Alioto T."/>
            <person name="Gomez Garrido J."/>
        </authorList>
    </citation>
    <scope>NUCLEOTIDE SEQUENCE [LARGE SCALE GENOMIC DNA]</scope>
</reference>
<evidence type="ECO:0000313" key="2">
    <source>
        <dbReference type="EMBL" id="CAA3007720.1"/>
    </source>
</evidence>
<keyword evidence="2" id="KW-0540">Nuclease</keyword>
<protein>
    <submittedName>
        <fullName evidence="2">Exosome complex exonuclease RRP44 homolog A</fullName>
    </submittedName>
</protein>
<dbReference type="InterPro" id="IPR033770">
    <property type="entry name" value="RRP44_S1"/>
</dbReference>
<gene>
    <name evidence="2" type="ORF">OLEA9_A089487</name>
</gene>
<keyword evidence="2" id="KW-0378">Hydrolase</keyword>
<name>A0A8S0TP09_OLEEU</name>
<dbReference type="Gramene" id="OE9A089487T1">
    <property type="protein sequence ID" value="OE9A089487C1"/>
    <property type="gene ID" value="OE9A089487"/>
</dbReference>
<feature type="domain" description="Exosome complex exonuclease RRP44 S1" evidence="1">
    <location>
        <begin position="71"/>
        <end position="101"/>
    </location>
</feature>
<organism evidence="2 3">
    <name type="scientific">Olea europaea subsp. europaea</name>
    <dbReference type="NCBI Taxonomy" id="158383"/>
    <lineage>
        <taxon>Eukaryota</taxon>
        <taxon>Viridiplantae</taxon>
        <taxon>Streptophyta</taxon>
        <taxon>Embryophyta</taxon>
        <taxon>Tracheophyta</taxon>
        <taxon>Spermatophyta</taxon>
        <taxon>Magnoliopsida</taxon>
        <taxon>eudicotyledons</taxon>
        <taxon>Gunneridae</taxon>
        <taxon>Pentapetalae</taxon>
        <taxon>asterids</taxon>
        <taxon>lamiids</taxon>
        <taxon>Lamiales</taxon>
        <taxon>Oleaceae</taxon>
        <taxon>Oleeae</taxon>
        <taxon>Olea</taxon>
    </lineage>
</organism>
<keyword evidence="3" id="KW-1185">Reference proteome</keyword>